<proteinExistence type="predicted"/>
<accession>A0A0E4CRR2</accession>
<evidence type="ECO:0000313" key="2">
    <source>
        <dbReference type="Proteomes" id="UP000198604"/>
    </source>
</evidence>
<protein>
    <submittedName>
        <fullName evidence="1">Phage protein</fullName>
    </submittedName>
</protein>
<dbReference type="AlphaFoldDB" id="A0A0E4CRR2"/>
<evidence type="ECO:0000313" key="1">
    <source>
        <dbReference type="EMBL" id="CQR23786.1"/>
    </source>
</evidence>
<keyword evidence="2" id="KW-1185">Reference proteome</keyword>
<name>A0A0E4CRR2_9STRE</name>
<organism evidence="1 2">
    <name type="scientific">Streptococcus varani</name>
    <dbReference type="NCBI Taxonomy" id="1608583"/>
    <lineage>
        <taxon>Bacteria</taxon>
        <taxon>Bacillati</taxon>
        <taxon>Bacillota</taxon>
        <taxon>Bacilli</taxon>
        <taxon>Lactobacillales</taxon>
        <taxon>Streptococcaceae</taxon>
        <taxon>Streptococcus</taxon>
    </lineage>
</organism>
<sequence>MKKTAILKTAFTVVTSKAEKSIEIVGSSIFNLKAEFVKQDRQLSLDENGDLFEPEYKLVLEAKQSDDLVLYSSYAAKEFAKDVQEIKILFEFLEENKKNLFEELGFLGVLL</sequence>
<dbReference type="RefSeq" id="WP_093649538.1">
    <property type="nucleotide sequence ID" value="NZ_CTEN01000001.1"/>
</dbReference>
<dbReference type="Proteomes" id="UP000198604">
    <property type="component" value="Unassembled WGS sequence"/>
</dbReference>
<reference evidence="2" key="1">
    <citation type="submission" date="2015-03" db="EMBL/GenBank/DDBJ databases">
        <authorList>
            <person name="Urmite Genomes"/>
        </authorList>
    </citation>
    <scope>NUCLEOTIDE SEQUENCE [LARGE SCALE GENOMIC DNA]</scope>
    <source>
        <strain evidence="2">FF10</strain>
    </source>
</reference>
<dbReference type="EMBL" id="CTEN01000001">
    <property type="protein sequence ID" value="CQR23786.1"/>
    <property type="molecule type" value="Genomic_DNA"/>
</dbReference>
<dbReference type="STRING" id="1608583.BN1356_00154"/>
<gene>
    <name evidence="1" type="ORF">BN1356_00154</name>
</gene>
<dbReference type="OrthoDB" id="2233725at2"/>